<evidence type="ECO:0000313" key="2">
    <source>
        <dbReference type="EMBL" id="AWZ37924.1"/>
    </source>
</evidence>
<dbReference type="EMBL" id="CP023565">
    <property type="protein sequence ID" value="AWZ37924.1"/>
    <property type="molecule type" value="Genomic_DNA"/>
</dbReference>
<dbReference type="Proteomes" id="UP000250153">
    <property type="component" value="Chromosome"/>
</dbReference>
<gene>
    <name evidence="3" type="ORF">CPQ89_08665</name>
    <name evidence="2" type="ORF">CPS94_02800</name>
</gene>
<keyword evidence="1" id="KW-0175">Coiled coil</keyword>
<organism evidence="2 5">
    <name type="scientific">Ligilactobacillus murinus</name>
    <dbReference type="NCBI Taxonomy" id="1622"/>
    <lineage>
        <taxon>Bacteria</taxon>
        <taxon>Bacillati</taxon>
        <taxon>Bacillota</taxon>
        <taxon>Bacilli</taxon>
        <taxon>Lactobacillales</taxon>
        <taxon>Lactobacillaceae</taxon>
        <taxon>Ligilactobacillus</taxon>
    </lineage>
</organism>
<keyword evidence="4" id="KW-1185">Reference proteome</keyword>
<reference evidence="4 5" key="1">
    <citation type="submission" date="2017-09" db="EMBL/GenBank/DDBJ databases">
        <title>Predominant Lactobacillus spp. isolated from feces of mice subjected to short-term calorie restriction.</title>
        <authorList>
            <person name="Zhang C."/>
            <person name="Zhao L."/>
            <person name="Pan F."/>
        </authorList>
    </citation>
    <scope>NUCLEOTIDE SEQUENCE [LARGE SCALE GENOMIC DNA]</scope>
    <source>
        <strain evidence="3 4">CR141</strain>
        <strain evidence="2 5">CR147</strain>
    </source>
</reference>
<sequence length="320" mass="35530">MTEEKYLREYIYIDTTEVNSLLAQFHEGLETAIKKTDNFSSTATTGHSFSADHKLGGGFSGLGIAKAESSAGQTSKESTSSSNTNNLGTTTESIYSDYAVEVLESELANSDLLQKDLDSAELGEVIKSTIKLDILDFEHLSAIIDPDFLNQFFPYTDESQRINELEQKVRYLKKQSKKANSTIIRNQINEAQAEIKELKKINSSSEEGINSLHALSSFGSTVFKDTLLLKGPTVAAYAKSSNFRMNKSQLSMLTNTNRKATIIGIAENRFKRENPEELFSTFNPTDVGKLSYAMSNMILTSFDLINDNALLIKPLAIYFE</sequence>
<evidence type="ECO:0000256" key="1">
    <source>
        <dbReference type="SAM" id="Coils"/>
    </source>
</evidence>
<accession>A0AAD0P7K8</accession>
<proteinExistence type="predicted"/>
<dbReference type="EMBL" id="CP023566">
    <property type="protein sequence ID" value="AWZ41085.1"/>
    <property type="molecule type" value="Genomic_DNA"/>
</dbReference>
<protein>
    <submittedName>
        <fullName evidence="2">Uncharacterized protein</fullName>
    </submittedName>
</protein>
<dbReference type="Proteomes" id="UP000250143">
    <property type="component" value="Chromosome"/>
</dbReference>
<evidence type="ECO:0000313" key="4">
    <source>
        <dbReference type="Proteomes" id="UP000250143"/>
    </source>
</evidence>
<dbReference type="AlphaFoldDB" id="A0AAD0P7K8"/>
<feature type="coiled-coil region" evidence="1">
    <location>
        <begin position="155"/>
        <end position="208"/>
    </location>
</feature>
<dbReference type="RefSeq" id="WP_112195264.1">
    <property type="nucleotide sequence ID" value="NZ_CP023565.1"/>
</dbReference>
<name>A0AAD0P7K8_9LACO</name>
<dbReference type="GeneID" id="48466052"/>
<evidence type="ECO:0000313" key="5">
    <source>
        <dbReference type="Proteomes" id="UP000250153"/>
    </source>
</evidence>
<evidence type="ECO:0000313" key="3">
    <source>
        <dbReference type="EMBL" id="AWZ41085.1"/>
    </source>
</evidence>
<dbReference type="InterPro" id="IPR045633">
    <property type="entry name" value="DUF6414"/>
</dbReference>
<dbReference type="KEGG" id="lmur:CPS94_02800"/>
<dbReference type="Pfam" id="PF19952">
    <property type="entry name" value="DUF6414"/>
    <property type="match status" value="1"/>
</dbReference>